<evidence type="ECO:0000313" key="2">
    <source>
        <dbReference type="Proteomes" id="UP000288215"/>
    </source>
</evidence>
<proteinExistence type="predicted"/>
<accession>A0A444L7D5</accession>
<dbReference type="EMBL" id="RXGA01000003">
    <property type="protein sequence ID" value="RWX73460.1"/>
    <property type="molecule type" value="Genomic_DNA"/>
</dbReference>
<comment type="caution">
    <text evidence="1">The sequence shown here is derived from an EMBL/GenBank/DDBJ whole genome shotgun (WGS) entry which is preliminary data.</text>
</comment>
<sequence>MPRQDEEGFCEYMAFTAVERGASPPGKALINLPPRHLPTNEMIFFLADWDLDRYFCPRSGSRTKVPLLPGRSAMKPDYFRIYALCALWKHWGRDADPVYRPRVTATASRAVGPLWSPLWDADRRGAPVISPQQGEADLIWGRI</sequence>
<dbReference type="Proteomes" id="UP000288215">
    <property type="component" value="Unassembled WGS sequence"/>
</dbReference>
<name>A0A444L7D5_METS7</name>
<dbReference type="AlphaFoldDB" id="A0A444L7D5"/>
<protein>
    <submittedName>
        <fullName evidence="1">Uncharacterized protein</fullName>
    </submittedName>
</protein>
<reference evidence="1 2" key="1">
    <citation type="submission" date="2018-12" db="EMBL/GenBank/DDBJ databases">
        <title>The complete genome of the methanogenic archaea of the candidate phylum Verstraetearchaeota, obtained from the metagenome of underground thermal water.</title>
        <authorList>
            <person name="Kadnikov V.V."/>
            <person name="Mardanov A.V."/>
            <person name="Beletsky A.V."/>
            <person name="Karnachuk O.V."/>
            <person name="Ravin N.V."/>
        </authorList>
    </citation>
    <scope>NUCLEOTIDE SEQUENCE [LARGE SCALE GENOMIC DNA]</scope>
    <source>
        <strain evidence="1">Ch88</strain>
    </source>
</reference>
<evidence type="ECO:0000313" key="1">
    <source>
        <dbReference type="EMBL" id="RWX73460.1"/>
    </source>
</evidence>
<gene>
    <name evidence="1" type="ORF">Metus_1434</name>
</gene>
<organism evidence="1 2">
    <name type="scientific">Methanosuratincola subterraneus</name>
    <dbReference type="NCBI Taxonomy" id="2593994"/>
    <lineage>
        <taxon>Archaea</taxon>
        <taxon>Thermoproteota</taxon>
        <taxon>Methanosuratincolia</taxon>
        <taxon>Candidatus Methanomethylicales</taxon>
        <taxon>Candidatus Methanomethylicaceae</taxon>
        <taxon>Candidatus Methanosuratincola (ex Vanwonterghem et al. 2016)</taxon>
    </lineage>
</organism>